<protein>
    <submittedName>
        <fullName evidence="1">Nuclear pore complex protein NUP214</fullName>
    </submittedName>
</protein>
<organism evidence="1 2">
    <name type="scientific">Vitis vinifera</name>
    <name type="common">Grape</name>
    <dbReference type="NCBI Taxonomy" id="29760"/>
    <lineage>
        <taxon>Eukaryota</taxon>
        <taxon>Viridiplantae</taxon>
        <taxon>Streptophyta</taxon>
        <taxon>Embryophyta</taxon>
        <taxon>Tracheophyta</taxon>
        <taxon>Spermatophyta</taxon>
        <taxon>Magnoliopsida</taxon>
        <taxon>eudicotyledons</taxon>
        <taxon>Gunneridae</taxon>
        <taxon>Pentapetalae</taxon>
        <taxon>rosids</taxon>
        <taxon>Vitales</taxon>
        <taxon>Vitaceae</taxon>
        <taxon>Viteae</taxon>
        <taxon>Vitis</taxon>
    </lineage>
</organism>
<evidence type="ECO:0000313" key="2">
    <source>
        <dbReference type="Proteomes" id="UP000288805"/>
    </source>
</evidence>
<accession>A0A438JVR8</accession>
<dbReference type="PANTHER" id="PTHR34418:SF3">
    <property type="entry name" value="NUCLEAR PORE COMPLEX PROTEIN NUP214"/>
    <property type="match status" value="1"/>
</dbReference>
<proteinExistence type="predicted"/>
<dbReference type="AlphaFoldDB" id="A0A438JVR8"/>
<dbReference type="InterPro" id="IPR044694">
    <property type="entry name" value="NUP214"/>
</dbReference>
<dbReference type="Proteomes" id="UP000288805">
    <property type="component" value="Unassembled WGS sequence"/>
</dbReference>
<gene>
    <name evidence="1" type="primary">NUP214_1</name>
    <name evidence="1" type="ORF">CK203_009718</name>
</gene>
<dbReference type="PANTHER" id="PTHR34418">
    <property type="entry name" value="NUCLEAR PORE COMPLEX PROTEIN NUP214 ISOFORM X1"/>
    <property type="match status" value="1"/>
</dbReference>
<dbReference type="EMBL" id="QGNW01000026">
    <property type="protein sequence ID" value="RVX12998.1"/>
    <property type="molecule type" value="Genomic_DNA"/>
</dbReference>
<evidence type="ECO:0000313" key="1">
    <source>
        <dbReference type="EMBL" id="RVX12998.1"/>
    </source>
</evidence>
<dbReference type="GO" id="GO:0017056">
    <property type="term" value="F:structural constituent of nuclear pore"/>
    <property type="evidence" value="ECO:0007669"/>
    <property type="project" value="InterPro"/>
</dbReference>
<comment type="caution">
    <text evidence="1">The sequence shown here is derived from an EMBL/GenBank/DDBJ whole genome shotgun (WGS) entry which is preliminary data.</text>
</comment>
<reference evidence="1 2" key="1">
    <citation type="journal article" date="2018" name="PLoS Genet.">
        <title>Population sequencing reveals clonal diversity and ancestral inbreeding in the grapevine cultivar Chardonnay.</title>
        <authorList>
            <person name="Roach M.J."/>
            <person name="Johnson D.L."/>
            <person name="Bohlmann J."/>
            <person name="van Vuuren H.J."/>
            <person name="Jones S.J."/>
            <person name="Pretorius I.S."/>
            <person name="Schmidt S.A."/>
            <person name="Borneman A.R."/>
        </authorList>
    </citation>
    <scope>NUCLEOTIDE SEQUENCE [LARGE SCALE GENOMIC DNA]</scope>
    <source>
        <strain evidence="2">cv. Chardonnay</strain>
        <tissue evidence="1">Leaf</tissue>
    </source>
</reference>
<name>A0A438JVR8_VITVI</name>
<dbReference type="GO" id="GO:0006405">
    <property type="term" value="P:RNA export from nucleus"/>
    <property type="evidence" value="ECO:0007669"/>
    <property type="project" value="InterPro"/>
</dbReference>
<dbReference type="InterPro" id="IPR015943">
    <property type="entry name" value="WD40/YVTN_repeat-like_dom_sf"/>
</dbReference>
<dbReference type="Gene3D" id="2.130.10.10">
    <property type="entry name" value="YVTN repeat-like/Quinoprotein amine dehydrogenase"/>
    <property type="match status" value="1"/>
</dbReference>
<sequence length="296" mass="32819">MATPESVIDLEGKDLEGGRLDCDDYPLAVSERSQLIFVAHSDGFCVARTEAVIELAKEIKEKGSGSSIQELSVVDVPIANVRILALSTDSSTLAASVGGDIHFFSVDSFSIRWGSMVGQEPSFTRSLSGSSSVKDMRWRKKMDNSYVVLSSDGKLYHGAAEGPLKDVMDGVDAATSKKAWVIDSWSHSYGRGVWIPSFSRHLNNWEIEIMERFLARLLVKVVVEGEEDKVTWEKALTLIQLHQRGDLLIFQRDSIRLVCLFCQEKAEKGLGSCSFVHFLDKLEGAKWKIIRECGAL</sequence>
<dbReference type="SUPFAM" id="SSF117289">
    <property type="entry name" value="Nucleoporin domain"/>
    <property type="match status" value="1"/>
</dbReference>